<evidence type="ECO:0000313" key="1">
    <source>
        <dbReference type="EMBL" id="GAA0438110.1"/>
    </source>
</evidence>
<dbReference type="RefSeq" id="WP_343752015.1">
    <property type="nucleotide sequence ID" value="NZ_BAAADM010000035.1"/>
</dbReference>
<dbReference type="EMBL" id="BAAADM010000035">
    <property type="protein sequence ID" value="GAA0438110.1"/>
    <property type="molecule type" value="Genomic_DNA"/>
</dbReference>
<proteinExistence type="predicted"/>
<dbReference type="Proteomes" id="UP001501459">
    <property type="component" value="Unassembled WGS sequence"/>
</dbReference>
<gene>
    <name evidence="1" type="primary">gerPD</name>
    <name evidence="1" type="ORF">GCM10008983_13780</name>
</gene>
<comment type="caution">
    <text evidence="1">The sequence shown here is derived from an EMBL/GenBank/DDBJ whole genome shotgun (WGS) entry which is preliminary data.</text>
</comment>
<keyword evidence="2" id="KW-1185">Reference proteome</keyword>
<sequence length="57" mass="6005">MNMEVHNWGLHVDHVNVGTVSASSVFLVGDNESFTLSSFYDTPPEAAAIGSIVPLSG</sequence>
<evidence type="ECO:0000313" key="2">
    <source>
        <dbReference type="Proteomes" id="UP001501459"/>
    </source>
</evidence>
<reference evidence="1 2" key="1">
    <citation type="journal article" date="2019" name="Int. J. Syst. Evol. Microbiol.">
        <title>The Global Catalogue of Microorganisms (GCM) 10K type strain sequencing project: providing services to taxonomists for standard genome sequencing and annotation.</title>
        <authorList>
            <consortium name="The Broad Institute Genomics Platform"/>
            <consortium name="The Broad Institute Genome Sequencing Center for Infectious Disease"/>
            <person name="Wu L."/>
            <person name="Ma J."/>
        </authorList>
    </citation>
    <scope>NUCLEOTIDE SEQUENCE [LARGE SCALE GENOMIC DNA]</scope>
    <source>
        <strain evidence="1 2">JCM 12149</strain>
    </source>
</reference>
<protein>
    <submittedName>
        <fullName evidence="1">Spore germination protein GerPD</fullName>
    </submittedName>
</protein>
<accession>A0ABN0Z8T9</accession>
<organism evidence="1 2">
    <name type="scientific">Lentibacillus halophilus</name>
    <dbReference type="NCBI Taxonomy" id="295065"/>
    <lineage>
        <taxon>Bacteria</taxon>
        <taxon>Bacillati</taxon>
        <taxon>Bacillota</taxon>
        <taxon>Bacilli</taxon>
        <taxon>Bacillales</taxon>
        <taxon>Bacillaceae</taxon>
        <taxon>Lentibacillus</taxon>
    </lineage>
</organism>
<name>A0ABN0Z8T9_9BACI</name>